<dbReference type="SUPFAM" id="SSF82549">
    <property type="entry name" value="DAK1/DegV-like"/>
    <property type="match status" value="1"/>
</dbReference>
<keyword evidence="1" id="KW-0446">Lipid-binding</keyword>
<dbReference type="EMBL" id="JAKNHQ010000016">
    <property type="protein sequence ID" value="MCG4611466.1"/>
    <property type="molecule type" value="Genomic_DNA"/>
</dbReference>
<sequence>MANKIILSADSTCDLSPELKERYQVQYFPYHILLDGQQYMDGVDIQPEDLYRTYREKKLLPKTAAISTMEFYEYFKQWVDEGYEVIHINLGSALSAAHQNCRLAAEELGHVYVIDSCNLSTGMGLLVIEAGRRIARGMSAKEIYQEVSALTAHSHASFILDTLEFMHAGGRCSAVTALGANLLRLKPCIEVDNLRGGAMSVGKKYRGSLEKVLPQYTRDKLADRADLVLDRVFITHSGISQNYIDLVRSTIQQIADFREICVTRASCTISCHCGPNTLGVLFLTK</sequence>
<dbReference type="InterPro" id="IPR043168">
    <property type="entry name" value="DegV_C"/>
</dbReference>
<dbReference type="Proteomes" id="UP001298681">
    <property type="component" value="Unassembled WGS sequence"/>
</dbReference>
<name>A0ABS9MLQ0_9FIRM</name>
<keyword evidence="3" id="KW-1185">Reference proteome</keyword>
<gene>
    <name evidence="2" type="ORF">L0P57_11065</name>
</gene>
<proteinExistence type="predicted"/>
<dbReference type="NCBIfam" id="TIGR00762">
    <property type="entry name" value="DegV"/>
    <property type="match status" value="1"/>
</dbReference>
<dbReference type="InterPro" id="IPR003797">
    <property type="entry name" value="DegV"/>
</dbReference>
<protein>
    <submittedName>
        <fullName evidence="2">DegV family protein</fullName>
    </submittedName>
</protein>
<accession>A0ABS9MLQ0</accession>
<dbReference type="RefSeq" id="WP_087234441.1">
    <property type="nucleotide sequence ID" value="NZ_JAKNHQ010000016.1"/>
</dbReference>
<evidence type="ECO:0000313" key="2">
    <source>
        <dbReference type="EMBL" id="MCG4611466.1"/>
    </source>
</evidence>
<dbReference type="Gene3D" id="3.30.1180.10">
    <property type="match status" value="1"/>
</dbReference>
<dbReference type="Gene3D" id="3.40.50.10170">
    <property type="match status" value="1"/>
</dbReference>
<evidence type="ECO:0000256" key="1">
    <source>
        <dbReference type="ARBA" id="ARBA00023121"/>
    </source>
</evidence>
<reference evidence="2 3" key="1">
    <citation type="submission" date="2022-01" db="EMBL/GenBank/DDBJ databases">
        <title>Collection of gut derived symbiotic bacterial strains cultured from healthy donors.</title>
        <authorList>
            <person name="Lin H."/>
            <person name="Kohout C."/>
            <person name="Waligurski E."/>
            <person name="Pamer E.G."/>
        </authorList>
    </citation>
    <scope>NUCLEOTIDE SEQUENCE [LARGE SCALE GENOMIC DNA]</scope>
    <source>
        <strain evidence="2 3">DFI.7.58</strain>
    </source>
</reference>
<comment type="caution">
    <text evidence="2">The sequence shown here is derived from an EMBL/GenBank/DDBJ whole genome shotgun (WGS) entry which is preliminary data.</text>
</comment>
<dbReference type="PROSITE" id="PS51482">
    <property type="entry name" value="DEGV"/>
    <property type="match status" value="1"/>
</dbReference>
<dbReference type="InterPro" id="IPR050270">
    <property type="entry name" value="DegV_domain_contain"/>
</dbReference>
<evidence type="ECO:0000313" key="3">
    <source>
        <dbReference type="Proteomes" id="UP001298681"/>
    </source>
</evidence>
<dbReference type="PANTHER" id="PTHR33434">
    <property type="entry name" value="DEGV DOMAIN-CONTAINING PROTEIN DR_1986-RELATED"/>
    <property type="match status" value="1"/>
</dbReference>
<organism evidence="2 3">
    <name type="scientific">Anaeromassilibacillus senegalensis</name>
    <dbReference type="NCBI Taxonomy" id="1673717"/>
    <lineage>
        <taxon>Bacteria</taxon>
        <taxon>Bacillati</taxon>
        <taxon>Bacillota</taxon>
        <taxon>Clostridia</taxon>
        <taxon>Eubacteriales</taxon>
        <taxon>Acutalibacteraceae</taxon>
        <taxon>Anaeromassilibacillus</taxon>
    </lineage>
</organism>
<dbReference type="Pfam" id="PF02645">
    <property type="entry name" value="DegV"/>
    <property type="match status" value="1"/>
</dbReference>
<dbReference type="PANTHER" id="PTHR33434:SF2">
    <property type="entry name" value="FATTY ACID-BINDING PROTEIN TM_1468"/>
    <property type="match status" value="1"/>
</dbReference>